<feature type="domain" description="DJ-1/PfpI" evidence="1">
    <location>
        <begin position="24"/>
        <end position="102"/>
    </location>
</feature>
<dbReference type="Pfam" id="PF01965">
    <property type="entry name" value="DJ-1_PfpI"/>
    <property type="match status" value="1"/>
</dbReference>
<reference evidence="2" key="1">
    <citation type="submission" date="2019-05" db="EMBL/GenBank/DDBJ databases">
        <authorList>
            <consortium name="Pathogen Informatics"/>
        </authorList>
    </citation>
    <scope>NUCLEOTIDE SEQUENCE [LARGE SCALE GENOMIC DNA]</scope>
    <source>
        <strain evidence="2">NCTC12965</strain>
    </source>
</reference>
<dbReference type="InterPro" id="IPR029062">
    <property type="entry name" value="Class_I_gatase-like"/>
</dbReference>
<dbReference type="PANTHER" id="PTHR43130">
    <property type="entry name" value="ARAC-FAMILY TRANSCRIPTIONAL REGULATOR"/>
    <property type="match status" value="1"/>
</dbReference>
<protein>
    <submittedName>
        <fullName evidence="2">Transcriptional activator FtrA</fullName>
    </submittedName>
</protein>
<dbReference type="Gene3D" id="3.40.50.880">
    <property type="match status" value="1"/>
</dbReference>
<proteinExistence type="predicted"/>
<dbReference type="PANTHER" id="PTHR43130:SF3">
    <property type="entry name" value="HTH-TYPE TRANSCRIPTIONAL REGULATOR RV1931C"/>
    <property type="match status" value="1"/>
</dbReference>
<evidence type="ECO:0000259" key="1">
    <source>
        <dbReference type="Pfam" id="PF01965"/>
    </source>
</evidence>
<dbReference type="InterPro" id="IPR002818">
    <property type="entry name" value="DJ-1/PfpI"/>
</dbReference>
<dbReference type="InterPro" id="IPR052158">
    <property type="entry name" value="INH-QAR"/>
</dbReference>
<name>A0A4U9WMM2_SERFO</name>
<dbReference type="GO" id="GO:0006355">
    <property type="term" value="P:regulation of DNA-templated transcription"/>
    <property type="evidence" value="ECO:0007669"/>
    <property type="project" value="TreeGrafter"/>
</dbReference>
<dbReference type="AlphaFoldDB" id="A0A4U9WMM2"/>
<gene>
    <name evidence="2" type="ORF">NCTC12965_08635</name>
</gene>
<accession>A0A4U9WMM2</accession>
<dbReference type="EMBL" id="CABEEZ010000166">
    <property type="protein sequence ID" value="VTR60865.1"/>
    <property type="molecule type" value="Genomic_DNA"/>
</dbReference>
<evidence type="ECO:0000313" key="2">
    <source>
        <dbReference type="EMBL" id="VTR60865.1"/>
    </source>
</evidence>
<sequence length="203" mass="22572">MPRIHRISVDCHDPDAPRDPWGVGAKSAADHRLTNLDPTLPRDTIMITGKGMSAEESDIVVNWLRQAAPYARRIVSICGGAWLLAQAGLLDGRRATTHWRVTGSDASSIPQCPRRERPNLSSGRQYLDLRWRQFGLRPHAGFSGRRSQLHVSARCRPRLGDVPAPSRGTITVQPFSAQPSQLAWPNPRSANVDTAKSCRRFIR</sequence>
<organism evidence="2">
    <name type="scientific">Serratia fonticola</name>
    <dbReference type="NCBI Taxonomy" id="47917"/>
    <lineage>
        <taxon>Bacteria</taxon>
        <taxon>Pseudomonadati</taxon>
        <taxon>Pseudomonadota</taxon>
        <taxon>Gammaproteobacteria</taxon>
        <taxon>Enterobacterales</taxon>
        <taxon>Yersiniaceae</taxon>
        <taxon>Serratia</taxon>
    </lineage>
</organism>
<dbReference type="SUPFAM" id="SSF52317">
    <property type="entry name" value="Class I glutamine amidotransferase-like"/>
    <property type="match status" value="1"/>
</dbReference>